<dbReference type="EMBL" id="CP002086">
    <property type="protein sequence ID" value="ADJ28042.1"/>
    <property type="molecule type" value="Genomic_DNA"/>
</dbReference>
<dbReference type="HOGENOM" id="CLU_949388_0_0_6"/>
<dbReference type="eggNOG" id="COG1413">
    <property type="taxonomic scope" value="Bacteria"/>
</dbReference>
<proteinExistence type="predicted"/>
<dbReference type="OrthoDB" id="5569166at2"/>
<evidence type="ECO:0000256" key="1">
    <source>
        <dbReference type="SAM" id="SignalP"/>
    </source>
</evidence>
<gene>
    <name evidence="2" type="ordered locus">Nwat_1108</name>
</gene>
<dbReference type="AlphaFoldDB" id="D8K565"/>
<reference evidence="2 3" key="1">
    <citation type="submission" date="2010-06" db="EMBL/GenBank/DDBJ databases">
        <title>Complete sequence of chromosome of Nitrosococcus watsoni C-113.</title>
        <authorList>
            <consortium name="US DOE Joint Genome Institute"/>
            <person name="Lucas S."/>
            <person name="Copeland A."/>
            <person name="Lapidus A."/>
            <person name="Cheng J.-F."/>
            <person name="Bruce D."/>
            <person name="Goodwin L."/>
            <person name="Pitluck S."/>
            <person name="Malfatti S.A."/>
            <person name="Chain P.S.G."/>
            <person name="Land M."/>
            <person name="Hauser L."/>
            <person name="Kyrpides N."/>
            <person name="Ivanova N."/>
            <person name="Cambell M.A."/>
            <person name="Heidelberg J.F."/>
            <person name="Klotz M.G."/>
            <person name="Woyke T."/>
        </authorList>
    </citation>
    <scope>NUCLEOTIDE SEQUENCE [LARGE SCALE GENOMIC DNA]</scope>
    <source>
        <strain evidence="2 3">C-113</strain>
    </source>
</reference>
<dbReference type="SUPFAM" id="SSF48371">
    <property type="entry name" value="ARM repeat"/>
    <property type="match status" value="1"/>
</dbReference>
<protein>
    <recommendedName>
        <fullName evidence="4">PBS lyase HEAT domain protein repeat-containing protein</fullName>
    </recommendedName>
</protein>
<sequence>MRVAVIFRAFLLLAMLLSSHAWAYGEESFAGSDRERIERAPMNHGVLHLEVKEAPLAQIFKIIEDQAGVQLHIPSLSQRRVTATCEGTALEVLKCILGKEVNLVYRYEDKPSANDSKPLLREVWVLNSTPSEPHPLNRNPDQAVCEAMEHFPDGQQLPLEEEQKAFFHLEPEEMEKLVLLSRSPDPKRRKEAVSRLALVAEDEDDGGVRSVLTEALQDPSPGVRAQAIFGLTRRDDAERDSVLRGALHDSEVGVRLMAVSNAGENRAILEMALHDEDRVVRDLARMKLGKIE</sequence>
<dbReference type="InterPro" id="IPR016024">
    <property type="entry name" value="ARM-type_fold"/>
</dbReference>
<dbReference type="STRING" id="105559.Nwat_1108"/>
<feature type="signal peptide" evidence="1">
    <location>
        <begin position="1"/>
        <end position="23"/>
    </location>
</feature>
<keyword evidence="3" id="KW-1185">Reference proteome</keyword>
<evidence type="ECO:0000313" key="2">
    <source>
        <dbReference type="EMBL" id="ADJ28042.1"/>
    </source>
</evidence>
<dbReference type="Proteomes" id="UP000000393">
    <property type="component" value="Chromosome"/>
</dbReference>
<dbReference type="Gene3D" id="1.25.10.10">
    <property type="entry name" value="Leucine-rich Repeat Variant"/>
    <property type="match status" value="1"/>
</dbReference>
<organism evidence="2 3">
    <name type="scientific">Nitrosococcus watsoni (strain C-113)</name>
    <dbReference type="NCBI Taxonomy" id="105559"/>
    <lineage>
        <taxon>Bacteria</taxon>
        <taxon>Pseudomonadati</taxon>
        <taxon>Pseudomonadota</taxon>
        <taxon>Gammaproteobacteria</taxon>
        <taxon>Chromatiales</taxon>
        <taxon>Chromatiaceae</taxon>
        <taxon>Nitrosococcus</taxon>
    </lineage>
</organism>
<accession>D8K565</accession>
<evidence type="ECO:0008006" key="4">
    <source>
        <dbReference type="Google" id="ProtNLM"/>
    </source>
</evidence>
<dbReference type="Pfam" id="PF13646">
    <property type="entry name" value="HEAT_2"/>
    <property type="match status" value="1"/>
</dbReference>
<evidence type="ECO:0000313" key="3">
    <source>
        <dbReference type="Proteomes" id="UP000000393"/>
    </source>
</evidence>
<dbReference type="KEGG" id="nwa:Nwat_1108"/>
<keyword evidence="1" id="KW-0732">Signal</keyword>
<feature type="chain" id="PRO_5003116634" description="PBS lyase HEAT domain protein repeat-containing protein" evidence="1">
    <location>
        <begin position="24"/>
        <end position="292"/>
    </location>
</feature>
<dbReference type="InterPro" id="IPR011989">
    <property type="entry name" value="ARM-like"/>
</dbReference>
<name>D8K565_NITWC</name>